<dbReference type="EMBL" id="JACJTA010000140">
    <property type="protein sequence ID" value="MBD2609257.1"/>
    <property type="molecule type" value="Genomic_DNA"/>
</dbReference>
<dbReference type="RefSeq" id="WP_029630355.1">
    <property type="nucleotide sequence ID" value="NZ_JACJTA010000140.1"/>
</dbReference>
<reference evidence="2 3" key="1">
    <citation type="journal article" date="2020" name="ISME J.">
        <title>Comparative genomics reveals insights into cyanobacterial evolution and habitat adaptation.</title>
        <authorList>
            <person name="Chen M.Y."/>
            <person name="Teng W.K."/>
            <person name="Zhao L."/>
            <person name="Hu C.X."/>
            <person name="Zhou Y.K."/>
            <person name="Han B.P."/>
            <person name="Song L.R."/>
            <person name="Shu W.S."/>
        </authorList>
    </citation>
    <scope>NUCLEOTIDE SEQUENCE [LARGE SCALE GENOMIC DNA]</scope>
    <source>
        <strain evidence="2 3">FACHB-248</strain>
    </source>
</reference>
<organism evidence="2 3">
    <name type="scientific">Scytonema hofmannii FACHB-248</name>
    <dbReference type="NCBI Taxonomy" id="1842502"/>
    <lineage>
        <taxon>Bacteria</taxon>
        <taxon>Bacillati</taxon>
        <taxon>Cyanobacteriota</taxon>
        <taxon>Cyanophyceae</taxon>
        <taxon>Nostocales</taxon>
        <taxon>Scytonemataceae</taxon>
        <taxon>Scytonema</taxon>
    </lineage>
</organism>
<gene>
    <name evidence="2" type="ORF">H6G81_33325</name>
</gene>
<feature type="domain" description="MrfA-like Zn-binding" evidence="1">
    <location>
        <begin position="2"/>
        <end position="73"/>
    </location>
</feature>
<dbReference type="PANTHER" id="PTHR47957:SF3">
    <property type="entry name" value="ATP-DEPENDENT HELICASE HRQ1"/>
    <property type="match status" value="1"/>
</dbReference>
<proteinExistence type="predicted"/>
<accession>A0ABR8H0A8</accession>
<evidence type="ECO:0000313" key="3">
    <source>
        <dbReference type="Proteomes" id="UP000660380"/>
    </source>
</evidence>
<dbReference type="Pfam" id="PF09369">
    <property type="entry name" value="MZB"/>
    <property type="match status" value="1"/>
</dbReference>
<sequence length="104" mass="11102">MAALSVVVLSLHNDINYVVERIGDGGYYGLFYDCSEGGNGASEAVFQNLTKLASTAAQLAQSCECETACPKCLQQHECPQGNKGLLKQLGITLLRAIPQELPTL</sequence>
<evidence type="ECO:0000313" key="2">
    <source>
        <dbReference type="EMBL" id="MBD2609257.1"/>
    </source>
</evidence>
<keyword evidence="3" id="KW-1185">Reference proteome</keyword>
<evidence type="ECO:0000259" key="1">
    <source>
        <dbReference type="Pfam" id="PF09369"/>
    </source>
</evidence>
<comment type="caution">
    <text evidence="2">The sequence shown here is derived from an EMBL/GenBank/DDBJ whole genome shotgun (WGS) entry which is preliminary data.</text>
</comment>
<dbReference type="Proteomes" id="UP000660380">
    <property type="component" value="Unassembled WGS sequence"/>
</dbReference>
<dbReference type="PANTHER" id="PTHR47957">
    <property type="entry name" value="ATP-DEPENDENT HELICASE HRQ1"/>
    <property type="match status" value="1"/>
</dbReference>
<protein>
    <submittedName>
        <fullName evidence="2">DUF1998 domain-containing protein</fullName>
    </submittedName>
</protein>
<name>A0ABR8H0A8_9CYAN</name>
<dbReference type="InterPro" id="IPR018973">
    <property type="entry name" value="MZB"/>
</dbReference>